<protein>
    <submittedName>
        <fullName evidence="1">ARF tumor suppressor</fullName>
    </submittedName>
</protein>
<name>Q7ZTG4_CHICK</name>
<dbReference type="VEuPathDB" id="HostDB:geneid_395077"/>
<evidence type="ECO:0000313" key="1">
    <source>
        <dbReference type="EMBL" id="AAN38846.1"/>
    </source>
</evidence>
<proteinExistence type="evidence at transcript level"/>
<dbReference type="KEGG" id="gga:395077"/>
<dbReference type="SMR" id="Q7ZTG4"/>
<dbReference type="CTD" id="1029"/>
<reference evidence="1" key="1">
    <citation type="journal article" date="2003" name="Proc. Natl. Acad. Sci. U.S.A.">
        <title>Absence of p16INK4a and truncation of ARF tumor suppressors in chickens.</title>
        <authorList>
            <person name="Kim S.H."/>
            <person name="Mitchell M."/>
            <person name="Fujii H."/>
            <person name="Llanos S."/>
            <person name="Peters G."/>
        </authorList>
    </citation>
    <scope>NUCLEOTIDE SEQUENCE</scope>
</reference>
<dbReference type="AlphaFoldDB" id="Q7ZTG4"/>
<dbReference type="EMBL" id="AY138245">
    <property type="protein sequence ID" value="AAN38846.1"/>
    <property type="molecule type" value="mRNA"/>
</dbReference>
<accession>Q7ZTG4</accession>
<dbReference type="RefSeq" id="NP_989765.1">
    <property type="nucleotide sequence ID" value="NM_204434.1"/>
</dbReference>
<sequence length="60" mass="7235">MTSRIRCTVCLRRARSRPLSFSLLRRILRGVAAVLRRSGTLRRILRRVLRRRHRGSRRPR</sequence>
<dbReference type="GeneID" id="395077"/>
<organism evidence="1">
    <name type="scientific">Gallus gallus</name>
    <name type="common">Chicken</name>
    <dbReference type="NCBI Taxonomy" id="9031"/>
    <lineage>
        <taxon>Eukaryota</taxon>
        <taxon>Metazoa</taxon>
        <taxon>Chordata</taxon>
        <taxon>Craniata</taxon>
        <taxon>Vertebrata</taxon>
        <taxon>Euteleostomi</taxon>
        <taxon>Archelosauria</taxon>
        <taxon>Archosauria</taxon>
        <taxon>Dinosauria</taxon>
        <taxon>Saurischia</taxon>
        <taxon>Theropoda</taxon>
        <taxon>Coelurosauria</taxon>
        <taxon>Aves</taxon>
        <taxon>Neognathae</taxon>
        <taxon>Galloanserae</taxon>
        <taxon>Galliformes</taxon>
        <taxon>Phasianidae</taxon>
        <taxon>Phasianinae</taxon>
        <taxon>Gallus</taxon>
    </lineage>
</organism>